<gene>
    <name evidence="2" type="ORF">TCIL3000_4_2270</name>
</gene>
<dbReference type="Pfam" id="PF03372">
    <property type="entry name" value="Exo_endo_phos"/>
    <property type="match status" value="1"/>
</dbReference>
<proteinExistence type="predicted"/>
<dbReference type="PANTHER" id="PTHR12121:SF37">
    <property type="entry name" value="2',5'-PHOSPHODIESTERASE 12"/>
    <property type="match status" value="1"/>
</dbReference>
<dbReference type="GO" id="GO:0000175">
    <property type="term" value="F:3'-5'-RNA exonuclease activity"/>
    <property type="evidence" value="ECO:0007669"/>
    <property type="project" value="TreeGrafter"/>
</dbReference>
<dbReference type="GO" id="GO:0005739">
    <property type="term" value="C:mitochondrion"/>
    <property type="evidence" value="ECO:0007669"/>
    <property type="project" value="TreeGrafter"/>
</dbReference>
<dbReference type="GO" id="GO:0000288">
    <property type="term" value="P:nuclear-transcribed mRNA catabolic process, deadenylation-dependent decay"/>
    <property type="evidence" value="ECO:0007669"/>
    <property type="project" value="TreeGrafter"/>
</dbReference>
<accession>G0UL82</accession>
<evidence type="ECO:0000313" key="2">
    <source>
        <dbReference type="EMBL" id="CCC90137.1"/>
    </source>
</evidence>
<dbReference type="InterPro" id="IPR036691">
    <property type="entry name" value="Endo/exonu/phosph_ase_sf"/>
</dbReference>
<dbReference type="InterPro" id="IPR005135">
    <property type="entry name" value="Endo/exonuclease/phosphatase"/>
</dbReference>
<reference evidence="2" key="1">
    <citation type="journal article" date="2012" name="Proc. Natl. Acad. Sci. U.S.A.">
        <title>Antigenic diversity is generated by distinct evolutionary mechanisms in African trypanosome species.</title>
        <authorList>
            <person name="Jackson A.P."/>
            <person name="Berry A."/>
            <person name="Aslett M."/>
            <person name="Allison H.C."/>
            <person name="Burton P."/>
            <person name="Vavrova-Anderson J."/>
            <person name="Brown R."/>
            <person name="Browne H."/>
            <person name="Corton N."/>
            <person name="Hauser H."/>
            <person name="Gamble J."/>
            <person name="Gilderthorp R."/>
            <person name="Marcello L."/>
            <person name="McQuillan J."/>
            <person name="Otto T.D."/>
            <person name="Quail M.A."/>
            <person name="Sanders M.J."/>
            <person name="van Tonder A."/>
            <person name="Ginger M.L."/>
            <person name="Field M.C."/>
            <person name="Barry J.D."/>
            <person name="Hertz-Fowler C."/>
            <person name="Berriman M."/>
        </authorList>
    </citation>
    <scope>NUCLEOTIDE SEQUENCE</scope>
    <source>
        <strain evidence="2">IL3000</strain>
    </source>
</reference>
<dbReference type="EMBL" id="HE575317">
    <property type="protein sequence ID" value="CCC90137.1"/>
    <property type="molecule type" value="Genomic_DNA"/>
</dbReference>
<dbReference type="SUPFAM" id="SSF56219">
    <property type="entry name" value="DNase I-like"/>
    <property type="match status" value="1"/>
</dbReference>
<dbReference type="Gene3D" id="3.60.10.10">
    <property type="entry name" value="Endonuclease/exonuclease/phosphatase"/>
    <property type="match status" value="1"/>
</dbReference>
<dbReference type="AlphaFoldDB" id="G0UL82"/>
<feature type="domain" description="Endonuclease/exonuclease/phosphatase" evidence="1">
    <location>
        <begin position="263"/>
        <end position="472"/>
    </location>
</feature>
<dbReference type="VEuPathDB" id="TriTrypDB:TcIL3000_4_2270"/>
<name>G0UL82_TRYCI</name>
<organism evidence="2">
    <name type="scientific">Trypanosoma congolense (strain IL3000)</name>
    <dbReference type="NCBI Taxonomy" id="1068625"/>
    <lineage>
        <taxon>Eukaryota</taxon>
        <taxon>Discoba</taxon>
        <taxon>Euglenozoa</taxon>
        <taxon>Kinetoplastea</taxon>
        <taxon>Metakinetoplastina</taxon>
        <taxon>Trypanosomatida</taxon>
        <taxon>Trypanosomatidae</taxon>
        <taxon>Trypanosoma</taxon>
        <taxon>Nannomonas</taxon>
    </lineage>
</organism>
<dbReference type="InterPro" id="IPR050410">
    <property type="entry name" value="CCR4/nocturin_mRNA_transcr"/>
</dbReference>
<protein>
    <recommendedName>
        <fullName evidence="1">Endonuclease/exonuclease/phosphatase domain-containing protein</fullName>
    </recommendedName>
</protein>
<sequence length="507" mass="56264">MARLPNTAIVLQPTNSPIVTLDLCLQLGGTSGNVWRKSMAREEKEVASRTIERLRILIAQIDGEKGGKRTSREKLLESCQSIEVLGVLSKDGESLSERVGNVNINEEELVELDTSVPNSIFWKNARRIIIGPTIVTVKYNVPTITAVTPPSSLYVGVPAVCGSIAALFTTEADVQYEWCSRGPCTSLSEKGVGSAAVRVISTSPVLIPTEKELGESLFLRVLPQPGSDLCTIVDLPTVQLEFPSMDRWKHTTKPATAPVFRVVTYNILHDEFCTSGSAKKTIYPFATDDILALEYRQARIVQELIAYKADIVCLQECGKKVYQRFLSRVMLHLGYEGCYSNKNGGVQEGCACFWRSSRFALEEKSEFPLNWSTLETDHPQLAADVSKHEEFKEALRNVTSIGVMLQLKDRITNEKLLVGNTHLFYHANACHIRLLQAFMLLSRLQQMAHSHTAVVLCGDFNFTHTTGGYRLVTTGCVESGHHSGQRVKCIIGDVIACWVTMLKKERV</sequence>
<dbReference type="PANTHER" id="PTHR12121">
    <property type="entry name" value="CARBON CATABOLITE REPRESSOR PROTEIN 4"/>
    <property type="match status" value="1"/>
</dbReference>
<evidence type="ECO:0000259" key="1">
    <source>
        <dbReference type="Pfam" id="PF03372"/>
    </source>
</evidence>